<organism evidence="2 3">
    <name type="scientific">Parnassius apollo</name>
    <name type="common">Apollo butterfly</name>
    <name type="synonym">Papilio apollo</name>
    <dbReference type="NCBI Taxonomy" id="110799"/>
    <lineage>
        <taxon>Eukaryota</taxon>
        <taxon>Metazoa</taxon>
        <taxon>Ecdysozoa</taxon>
        <taxon>Arthropoda</taxon>
        <taxon>Hexapoda</taxon>
        <taxon>Insecta</taxon>
        <taxon>Pterygota</taxon>
        <taxon>Neoptera</taxon>
        <taxon>Endopterygota</taxon>
        <taxon>Lepidoptera</taxon>
        <taxon>Glossata</taxon>
        <taxon>Ditrysia</taxon>
        <taxon>Papilionoidea</taxon>
        <taxon>Papilionidae</taxon>
        <taxon>Parnassiinae</taxon>
        <taxon>Parnassini</taxon>
        <taxon>Parnassius</taxon>
        <taxon>Parnassius</taxon>
    </lineage>
</organism>
<comment type="caution">
    <text evidence="2">The sequence shown here is derived from an EMBL/GenBank/DDBJ whole genome shotgun (WGS) entry which is preliminary data.</text>
</comment>
<keyword evidence="3" id="KW-1185">Reference proteome</keyword>
<dbReference type="EMBL" id="CAJQZP010000935">
    <property type="protein sequence ID" value="CAG4998322.1"/>
    <property type="molecule type" value="Genomic_DNA"/>
</dbReference>
<dbReference type="OrthoDB" id="10606090at2759"/>
<evidence type="ECO:0000256" key="1">
    <source>
        <dbReference type="SAM" id="MobiDB-lite"/>
    </source>
</evidence>
<evidence type="ECO:0000313" key="3">
    <source>
        <dbReference type="Proteomes" id="UP000691718"/>
    </source>
</evidence>
<sequence length="154" mass="17915">MCIDILNNKLTISYSTSENKCTPITDETSLKSTNVKLLSQVSKKDSEFLPFVANQKSELPQCLRTQKDEYHNKISFEELVLERIRQDKNDNTTKKKRVAKGAEVFTLLKQNKEKEKDVKKTQKPKTYISKRKLKTKKESGIKFKRRSSTYSMSD</sequence>
<feature type="region of interest" description="Disordered" evidence="1">
    <location>
        <begin position="113"/>
        <end position="154"/>
    </location>
</feature>
<dbReference type="AlphaFoldDB" id="A0A8S3X3D9"/>
<reference evidence="2" key="1">
    <citation type="submission" date="2021-04" db="EMBL/GenBank/DDBJ databases">
        <authorList>
            <person name="Tunstrom K."/>
        </authorList>
    </citation>
    <scope>NUCLEOTIDE SEQUENCE</scope>
</reference>
<protein>
    <submittedName>
        <fullName evidence="2">(apollo) hypothetical protein</fullName>
    </submittedName>
</protein>
<proteinExistence type="predicted"/>
<dbReference type="Proteomes" id="UP000691718">
    <property type="component" value="Unassembled WGS sequence"/>
</dbReference>
<name>A0A8S3X3D9_PARAO</name>
<gene>
    <name evidence="2" type="ORF">PAPOLLO_LOCUS13366</name>
</gene>
<evidence type="ECO:0000313" key="2">
    <source>
        <dbReference type="EMBL" id="CAG4998322.1"/>
    </source>
</evidence>
<accession>A0A8S3X3D9</accession>